<protein>
    <recommendedName>
        <fullName evidence="3">DegV family protein</fullName>
    </recommendedName>
</protein>
<dbReference type="InterPro" id="IPR050270">
    <property type="entry name" value="DegV_domain_contain"/>
</dbReference>
<dbReference type="PROSITE" id="PS51482">
    <property type="entry name" value="DEGV"/>
    <property type="match status" value="1"/>
</dbReference>
<evidence type="ECO:0000313" key="2">
    <source>
        <dbReference type="EMBL" id="GAH92506.1"/>
    </source>
</evidence>
<dbReference type="InterPro" id="IPR003797">
    <property type="entry name" value="DegV"/>
</dbReference>
<keyword evidence="1" id="KW-0446">Lipid-binding</keyword>
<evidence type="ECO:0008006" key="3">
    <source>
        <dbReference type="Google" id="ProtNLM"/>
    </source>
</evidence>
<dbReference type="NCBIfam" id="TIGR00762">
    <property type="entry name" value="DegV"/>
    <property type="match status" value="1"/>
</dbReference>
<name>X1JCT7_9ZZZZ</name>
<organism evidence="2">
    <name type="scientific">marine sediment metagenome</name>
    <dbReference type="NCBI Taxonomy" id="412755"/>
    <lineage>
        <taxon>unclassified sequences</taxon>
        <taxon>metagenomes</taxon>
        <taxon>ecological metagenomes</taxon>
    </lineage>
</organism>
<dbReference type="PANTHER" id="PTHR33434">
    <property type="entry name" value="DEGV DOMAIN-CONTAINING PROTEIN DR_1986-RELATED"/>
    <property type="match status" value="1"/>
</dbReference>
<reference evidence="2" key="1">
    <citation type="journal article" date="2014" name="Front. Microbiol.">
        <title>High frequency of phylogenetically diverse reductive dehalogenase-homologous genes in deep subseafloor sedimentary metagenomes.</title>
        <authorList>
            <person name="Kawai M."/>
            <person name="Futagami T."/>
            <person name="Toyoda A."/>
            <person name="Takaki Y."/>
            <person name="Nishi S."/>
            <person name="Hori S."/>
            <person name="Arai W."/>
            <person name="Tsubouchi T."/>
            <person name="Morono Y."/>
            <person name="Uchiyama I."/>
            <person name="Ito T."/>
            <person name="Fujiyama A."/>
            <person name="Inagaki F."/>
            <person name="Takami H."/>
        </authorList>
    </citation>
    <scope>NUCLEOTIDE SEQUENCE</scope>
    <source>
        <strain evidence="2">Expedition CK06-06</strain>
    </source>
</reference>
<proteinExistence type="predicted"/>
<dbReference type="Pfam" id="PF02645">
    <property type="entry name" value="DegV"/>
    <property type="match status" value="1"/>
</dbReference>
<comment type="caution">
    <text evidence="2">The sequence shown here is derived from an EMBL/GenBank/DDBJ whole genome shotgun (WGS) entry which is preliminary data.</text>
</comment>
<dbReference type="PANTHER" id="PTHR33434:SF2">
    <property type="entry name" value="FATTY ACID-BINDING PROTEIN TM_1468"/>
    <property type="match status" value="1"/>
</dbReference>
<dbReference type="Gene3D" id="3.30.1180.10">
    <property type="match status" value="1"/>
</dbReference>
<dbReference type="AlphaFoldDB" id="X1JCT7"/>
<evidence type="ECO:0000256" key="1">
    <source>
        <dbReference type="ARBA" id="ARBA00023121"/>
    </source>
</evidence>
<dbReference type="SUPFAM" id="SSF82549">
    <property type="entry name" value="DAK1/DegV-like"/>
    <property type="match status" value="1"/>
</dbReference>
<dbReference type="EMBL" id="BARV01000056">
    <property type="protein sequence ID" value="GAH92506.1"/>
    <property type="molecule type" value="Genomic_DNA"/>
</dbReference>
<gene>
    <name evidence="2" type="ORF">S06H3_00335</name>
</gene>
<sequence>MRKQEIAVVTDSVSNIPKNLIEKYKINVLPVFLRYNDKFFRNGIDITNEEVYEKIKKGEIPGASQVPLGIFLDAYKKLLKNFKSILSIHLTSELSGTYNSAVSAASRFSPSKITVFDTESVLMAEGFQVLEAARAAYTGEKIEQILKRLNYLRNKIEEYIAIDTFKYLQKIGKGRIPNLQLLIAIKLNIKPILTLKNGKIVLVKLTRSRNKALHEIVNKI</sequence>
<accession>X1JCT7</accession>
<dbReference type="Gene3D" id="3.40.50.10170">
    <property type="match status" value="1"/>
</dbReference>
<dbReference type="GO" id="GO:0008289">
    <property type="term" value="F:lipid binding"/>
    <property type="evidence" value="ECO:0007669"/>
    <property type="project" value="UniProtKB-KW"/>
</dbReference>
<feature type="non-terminal residue" evidence="2">
    <location>
        <position position="220"/>
    </location>
</feature>
<dbReference type="InterPro" id="IPR043168">
    <property type="entry name" value="DegV_C"/>
</dbReference>